<reference evidence="2" key="1">
    <citation type="journal article" date="2023" name="bioRxiv">
        <title>Improved chromosome-level genome assembly for marigold (Tagetes erecta).</title>
        <authorList>
            <person name="Jiang F."/>
            <person name="Yuan L."/>
            <person name="Wang S."/>
            <person name="Wang H."/>
            <person name="Xu D."/>
            <person name="Wang A."/>
            <person name="Fan W."/>
        </authorList>
    </citation>
    <scope>NUCLEOTIDE SEQUENCE</scope>
    <source>
        <strain evidence="2">WSJ</strain>
        <tissue evidence="2">Leaf</tissue>
    </source>
</reference>
<gene>
    <name evidence="2" type="ORF">QVD17_24348</name>
</gene>
<dbReference type="EMBL" id="JAUHHV010000006">
    <property type="protein sequence ID" value="KAK1421750.1"/>
    <property type="molecule type" value="Genomic_DNA"/>
</dbReference>
<dbReference type="Proteomes" id="UP001229421">
    <property type="component" value="Unassembled WGS sequence"/>
</dbReference>
<evidence type="ECO:0000256" key="1">
    <source>
        <dbReference type="ARBA" id="ARBA00023065"/>
    </source>
</evidence>
<keyword evidence="1" id="KW-0406">Ion transport</keyword>
<keyword evidence="1" id="KW-0813">Transport</keyword>
<protein>
    <submittedName>
        <fullName evidence="2">Uncharacterized protein</fullName>
    </submittedName>
</protein>
<dbReference type="InterPro" id="IPR051171">
    <property type="entry name" value="CaCA"/>
</dbReference>
<name>A0AAD8KLG3_TARER</name>
<keyword evidence="3" id="KW-1185">Reference proteome</keyword>
<dbReference type="GO" id="GO:0030001">
    <property type="term" value="P:metal ion transport"/>
    <property type="evidence" value="ECO:0007669"/>
    <property type="project" value="TreeGrafter"/>
</dbReference>
<sequence length="174" mass="19593">MIETLSTIVEDSLIVSRYRLNASCLGPRKLDGSAPFDLFLIHAEAGELKKISDLGVWSVWSPKVITFWEALFMVLRYGLLLLDAYAQDKHWPFISIPLERSERPAEASPHKIGNNLSFQYENDVDKETADIFSAIANITCSLTADYSTLNLFDVVDCVMTTCYYVIEVADDLCL</sequence>
<proteinExistence type="predicted"/>
<evidence type="ECO:0000313" key="2">
    <source>
        <dbReference type="EMBL" id="KAK1421750.1"/>
    </source>
</evidence>
<dbReference type="PANTHER" id="PTHR11878">
    <property type="entry name" value="SODIUM/CALCIUM EXCHANGER"/>
    <property type="match status" value="1"/>
</dbReference>
<dbReference type="GO" id="GO:0016020">
    <property type="term" value="C:membrane"/>
    <property type="evidence" value="ECO:0007669"/>
    <property type="project" value="TreeGrafter"/>
</dbReference>
<dbReference type="PANTHER" id="PTHR11878:SF65">
    <property type="entry name" value="NA_CA-EXCHANGE PROTEIN, ISOFORM G"/>
    <property type="match status" value="1"/>
</dbReference>
<comment type="caution">
    <text evidence="2">The sequence shown here is derived from an EMBL/GenBank/DDBJ whole genome shotgun (WGS) entry which is preliminary data.</text>
</comment>
<evidence type="ECO:0000313" key="3">
    <source>
        <dbReference type="Proteomes" id="UP001229421"/>
    </source>
</evidence>
<organism evidence="2 3">
    <name type="scientific">Tagetes erecta</name>
    <name type="common">African marigold</name>
    <dbReference type="NCBI Taxonomy" id="13708"/>
    <lineage>
        <taxon>Eukaryota</taxon>
        <taxon>Viridiplantae</taxon>
        <taxon>Streptophyta</taxon>
        <taxon>Embryophyta</taxon>
        <taxon>Tracheophyta</taxon>
        <taxon>Spermatophyta</taxon>
        <taxon>Magnoliopsida</taxon>
        <taxon>eudicotyledons</taxon>
        <taxon>Gunneridae</taxon>
        <taxon>Pentapetalae</taxon>
        <taxon>asterids</taxon>
        <taxon>campanulids</taxon>
        <taxon>Asterales</taxon>
        <taxon>Asteraceae</taxon>
        <taxon>Asteroideae</taxon>
        <taxon>Heliantheae alliance</taxon>
        <taxon>Tageteae</taxon>
        <taxon>Tagetes</taxon>
    </lineage>
</organism>
<accession>A0AAD8KLG3</accession>
<dbReference type="AlphaFoldDB" id="A0AAD8KLG3"/>